<comment type="caution">
    <text evidence="3">The sequence shown here is derived from an EMBL/GenBank/DDBJ whole genome shotgun (WGS) entry which is preliminary data.</text>
</comment>
<dbReference type="CDD" id="cd03801">
    <property type="entry name" value="GT4_PimA-like"/>
    <property type="match status" value="1"/>
</dbReference>
<name>A0A5C6E8Y5_9BACT</name>
<dbReference type="AlphaFoldDB" id="A0A5C6E8Y5"/>
<dbReference type="Pfam" id="PF00534">
    <property type="entry name" value="Glycos_transf_1"/>
    <property type="match status" value="1"/>
</dbReference>
<dbReference type="PANTHER" id="PTHR12526">
    <property type="entry name" value="GLYCOSYLTRANSFERASE"/>
    <property type="match status" value="1"/>
</dbReference>
<evidence type="ECO:0000313" key="3">
    <source>
        <dbReference type="EMBL" id="TWU43926.1"/>
    </source>
</evidence>
<evidence type="ECO:0000259" key="2">
    <source>
        <dbReference type="Pfam" id="PF13439"/>
    </source>
</evidence>
<protein>
    <submittedName>
        <fullName evidence="3">GDP-mannose-dependent alpha-(1-6)-phosphatidylinositol monomannoside mannosyltransferase</fullName>
        <ecNumber evidence="3">2.4.1.345</ecNumber>
    </submittedName>
</protein>
<dbReference type="EMBL" id="SJPY01000002">
    <property type="protein sequence ID" value="TWU43926.1"/>
    <property type="molecule type" value="Genomic_DNA"/>
</dbReference>
<keyword evidence="4" id="KW-1185">Reference proteome</keyword>
<evidence type="ECO:0000259" key="1">
    <source>
        <dbReference type="Pfam" id="PF00534"/>
    </source>
</evidence>
<keyword evidence="3" id="KW-0808">Transferase</keyword>
<dbReference type="InterPro" id="IPR028098">
    <property type="entry name" value="Glyco_trans_4-like_N"/>
</dbReference>
<organism evidence="3 4">
    <name type="scientific">Novipirellula aureliae</name>
    <dbReference type="NCBI Taxonomy" id="2527966"/>
    <lineage>
        <taxon>Bacteria</taxon>
        <taxon>Pseudomonadati</taxon>
        <taxon>Planctomycetota</taxon>
        <taxon>Planctomycetia</taxon>
        <taxon>Pirellulales</taxon>
        <taxon>Pirellulaceae</taxon>
        <taxon>Novipirellula</taxon>
    </lineage>
</organism>
<feature type="domain" description="Glycosyl transferase family 1" evidence="1">
    <location>
        <begin position="186"/>
        <end position="358"/>
    </location>
</feature>
<gene>
    <name evidence="3" type="primary">pimB_1</name>
    <name evidence="3" type="ORF">Q31b_14580</name>
</gene>
<dbReference type="Proteomes" id="UP000315471">
    <property type="component" value="Unassembled WGS sequence"/>
</dbReference>
<dbReference type="Gene3D" id="3.40.50.2000">
    <property type="entry name" value="Glycogen Phosphorylase B"/>
    <property type="match status" value="2"/>
</dbReference>
<accession>A0A5C6E8Y5</accession>
<dbReference type="GO" id="GO:0043750">
    <property type="term" value="F:phosphatidylinositol alpha-mannosyltransferase activity"/>
    <property type="evidence" value="ECO:0007669"/>
    <property type="project" value="UniProtKB-EC"/>
</dbReference>
<dbReference type="SUPFAM" id="SSF53756">
    <property type="entry name" value="UDP-Glycosyltransferase/glycogen phosphorylase"/>
    <property type="match status" value="1"/>
</dbReference>
<reference evidence="3 4" key="1">
    <citation type="submission" date="2019-02" db="EMBL/GenBank/DDBJ databases">
        <title>Deep-cultivation of Planctomycetes and their phenomic and genomic characterization uncovers novel biology.</title>
        <authorList>
            <person name="Wiegand S."/>
            <person name="Jogler M."/>
            <person name="Boedeker C."/>
            <person name="Pinto D."/>
            <person name="Vollmers J."/>
            <person name="Rivas-Marin E."/>
            <person name="Kohn T."/>
            <person name="Peeters S.H."/>
            <person name="Heuer A."/>
            <person name="Rast P."/>
            <person name="Oberbeckmann S."/>
            <person name="Bunk B."/>
            <person name="Jeske O."/>
            <person name="Meyerdierks A."/>
            <person name="Storesund J.E."/>
            <person name="Kallscheuer N."/>
            <person name="Luecker S."/>
            <person name="Lage O.M."/>
            <person name="Pohl T."/>
            <person name="Merkel B.J."/>
            <person name="Hornburger P."/>
            <person name="Mueller R.-W."/>
            <person name="Bruemmer F."/>
            <person name="Labrenz M."/>
            <person name="Spormann A.M."/>
            <person name="Op Den Camp H."/>
            <person name="Overmann J."/>
            <person name="Amann R."/>
            <person name="Jetten M.S.M."/>
            <person name="Mascher T."/>
            <person name="Medema M.H."/>
            <person name="Devos D.P."/>
            <person name="Kaster A.-K."/>
            <person name="Ovreas L."/>
            <person name="Rohde M."/>
            <person name="Galperin M.Y."/>
            <person name="Jogler C."/>
        </authorList>
    </citation>
    <scope>NUCLEOTIDE SEQUENCE [LARGE SCALE GENOMIC DNA]</scope>
    <source>
        <strain evidence="3 4">Q31b</strain>
    </source>
</reference>
<dbReference type="RefSeq" id="WP_146598977.1">
    <property type="nucleotide sequence ID" value="NZ_SJPY01000002.1"/>
</dbReference>
<dbReference type="EC" id="2.4.1.345" evidence="3"/>
<evidence type="ECO:0000313" key="4">
    <source>
        <dbReference type="Proteomes" id="UP000315471"/>
    </source>
</evidence>
<dbReference type="Pfam" id="PF13439">
    <property type="entry name" value="Glyco_transf_4"/>
    <property type="match status" value="1"/>
</dbReference>
<dbReference type="OrthoDB" id="73743at2"/>
<sequence length="386" mass="43350">MKYLLISDEYRPTIGGIARVACALADGLVERNHDVTVLTNGSRKAINDFGDEKAKMEYYHRPRNAALGKVYLCSLWPMVNGRWIRRQRFDRILVIDASNALPFPIMTKMGAIEYEVLLHGSELIRYSRNATTDRLMRLALGNAKRIFSTTRFVESQLKSKYGHDSIRTSCGVGDNFIQNHADPEKQRELRSRYGFDANDFVIGTISRLDERKGNDLVIDAVAALATKYPNLKYLIGGTGPQRAFLENRVKELGVSDHVVFAGRVSESEHVCHYDLLNLYVMPNRLLKNNTVEGFGISFAEAATRGVASIGVDNGGVGEAIADGVSGVLLNNADIGPLTNTIEEILNHRRIFDSDRIRQHGRQFTWQRFIDRMVEPCQDQSIASREV</sequence>
<keyword evidence="3" id="KW-0328">Glycosyltransferase</keyword>
<proteinExistence type="predicted"/>
<dbReference type="InterPro" id="IPR001296">
    <property type="entry name" value="Glyco_trans_1"/>
</dbReference>
<feature type="domain" description="Glycosyltransferase subfamily 4-like N-terminal" evidence="2">
    <location>
        <begin position="14"/>
        <end position="165"/>
    </location>
</feature>